<organism evidence="9 10">
    <name type="scientific">Faecalicatena contorta</name>
    <dbReference type="NCBI Taxonomy" id="39482"/>
    <lineage>
        <taxon>Bacteria</taxon>
        <taxon>Bacillati</taxon>
        <taxon>Bacillota</taxon>
        <taxon>Clostridia</taxon>
        <taxon>Lachnospirales</taxon>
        <taxon>Lachnospiraceae</taxon>
        <taxon>Faecalicatena</taxon>
    </lineage>
</organism>
<dbReference type="InterPro" id="IPR035906">
    <property type="entry name" value="MetI-like_sf"/>
</dbReference>
<dbReference type="EMBL" id="UHJJ01000009">
    <property type="protein sequence ID" value="SUQ15088.1"/>
    <property type="molecule type" value="Genomic_DNA"/>
</dbReference>
<dbReference type="AlphaFoldDB" id="A0A315ZVU7"/>
<dbReference type="CDD" id="cd06261">
    <property type="entry name" value="TM_PBP2"/>
    <property type="match status" value="1"/>
</dbReference>
<evidence type="ECO:0000256" key="6">
    <source>
        <dbReference type="ARBA" id="ARBA00023136"/>
    </source>
</evidence>
<dbReference type="Pfam" id="PF00528">
    <property type="entry name" value="BPD_transp_1"/>
    <property type="match status" value="1"/>
</dbReference>
<dbReference type="Gene3D" id="1.10.3720.10">
    <property type="entry name" value="MetI-like"/>
    <property type="match status" value="1"/>
</dbReference>
<sequence>MRKNKWRTVVLYMAPAVLVMIVFLYLPIILNFMNSLYKWGAISSEVTFVGLDNYIRMFHDDVFYIAVKNNLIFVITSVIFQIGVSLVIAAVLESRFMRKFQTLFRTIYFVPSLLMVTVTGITFKMLYNPSIGLLNPMLNALGIDTSNIDILGNAFTAIWGVAAASQWQYVGYTIILFIVAMQGIPEDLYEAADVDGANAIQKFFRITVPQMKNTIMINMIIIITGAVRVYDEVYVMTGGGPGKATQTLATYLYQEGFKNDQMGYASAIAFFIFAVTFVLGLMQMKGYSLDEE</sequence>
<dbReference type="Proteomes" id="UP000254051">
    <property type="component" value="Unassembled WGS sequence"/>
</dbReference>
<keyword evidence="4 7" id="KW-0812">Transmembrane</keyword>
<evidence type="ECO:0000256" key="5">
    <source>
        <dbReference type="ARBA" id="ARBA00022989"/>
    </source>
</evidence>
<evidence type="ECO:0000256" key="3">
    <source>
        <dbReference type="ARBA" id="ARBA00022475"/>
    </source>
</evidence>
<evidence type="ECO:0000259" key="8">
    <source>
        <dbReference type="PROSITE" id="PS50928"/>
    </source>
</evidence>
<evidence type="ECO:0000256" key="4">
    <source>
        <dbReference type="ARBA" id="ARBA00022692"/>
    </source>
</evidence>
<dbReference type="GO" id="GO:0005886">
    <property type="term" value="C:plasma membrane"/>
    <property type="evidence" value="ECO:0007669"/>
    <property type="project" value="UniProtKB-SubCell"/>
</dbReference>
<reference evidence="10" key="1">
    <citation type="submission" date="2017-07" db="EMBL/GenBank/DDBJ databases">
        <authorList>
            <person name="Varghese N."/>
            <person name="Submissions S."/>
        </authorList>
    </citation>
    <scope>NUCLEOTIDE SEQUENCE [LARGE SCALE GENOMIC DNA]</scope>
    <source>
        <strain evidence="10">NLAE-zl-C134</strain>
    </source>
</reference>
<feature type="transmembrane region" description="Helical" evidence="7">
    <location>
        <begin position="157"/>
        <end position="179"/>
    </location>
</feature>
<accession>A0A315ZVU7</accession>
<name>A0A315ZVU7_9FIRM</name>
<feature type="transmembrane region" description="Helical" evidence="7">
    <location>
        <begin position="213"/>
        <end position="230"/>
    </location>
</feature>
<keyword evidence="2 7" id="KW-0813">Transport</keyword>
<keyword evidence="3" id="KW-1003">Cell membrane</keyword>
<dbReference type="PANTHER" id="PTHR30193:SF37">
    <property type="entry name" value="INNER MEMBRANE ABC TRANSPORTER PERMEASE PROTEIN YCJO"/>
    <property type="match status" value="1"/>
</dbReference>
<dbReference type="GO" id="GO:0055085">
    <property type="term" value="P:transmembrane transport"/>
    <property type="evidence" value="ECO:0007669"/>
    <property type="project" value="InterPro"/>
</dbReference>
<protein>
    <submittedName>
        <fullName evidence="9">Carbohydrate ABC transporter membrane protein 1, CUT1 family</fullName>
    </submittedName>
</protein>
<comment type="subcellular location">
    <subcellularLocation>
        <location evidence="1 7">Cell membrane</location>
        <topology evidence="1 7">Multi-pass membrane protein</topology>
    </subcellularLocation>
</comment>
<feature type="domain" description="ABC transmembrane type-1" evidence="8">
    <location>
        <begin position="67"/>
        <end position="283"/>
    </location>
</feature>
<feature type="transmembrane region" description="Helical" evidence="7">
    <location>
        <begin position="262"/>
        <end position="282"/>
    </location>
</feature>
<feature type="transmembrane region" description="Helical" evidence="7">
    <location>
        <begin position="71"/>
        <end position="92"/>
    </location>
</feature>
<evidence type="ECO:0000313" key="9">
    <source>
        <dbReference type="EMBL" id="SUQ15088.1"/>
    </source>
</evidence>
<dbReference type="PANTHER" id="PTHR30193">
    <property type="entry name" value="ABC TRANSPORTER PERMEASE PROTEIN"/>
    <property type="match status" value="1"/>
</dbReference>
<dbReference type="InterPro" id="IPR000515">
    <property type="entry name" value="MetI-like"/>
</dbReference>
<gene>
    <name evidence="9" type="ORF">SAMN05216529_109141</name>
</gene>
<dbReference type="RefSeq" id="WP_109712584.1">
    <property type="nucleotide sequence ID" value="NZ_QGDS01000009.1"/>
</dbReference>
<evidence type="ECO:0000256" key="1">
    <source>
        <dbReference type="ARBA" id="ARBA00004651"/>
    </source>
</evidence>
<evidence type="ECO:0000256" key="2">
    <source>
        <dbReference type="ARBA" id="ARBA00022448"/>
    </source>
</evidence>
<keyword evidence="6 7" id="KW-0472">Membrane</keyword>
<keyword evidence="10" id="KW-1185">Reference proteome</keyword>
<dbReference type="SUPFAM" id="SSF161098">
    <property type="entry name" value="MetI-like"/>
    <property type="match status" value="1"/>
</dbReference>
<feature type="transmembrane region" description="Helical" evidence="7">
    <location>
        <begin position="9"/>
        <end position="30"/>
    </location>
</feature>
<proteinExistence type="inferred from homology"/>
<dbReference type="PROSITE" id="PS50928">
    <property type="entry name" value="ABC_TM1"/>
    <property type="match status" value="1"/>
</dbReference>
<dbReference type="InterPro" id="IPR051393">
    <property type="entry name" value="ABC_transporter_permease"/>
</dbReference>
<dbReference type="OrthoDB" id="145927at2"/>
<feature type="transmembrane region" description="Helical" evidence="7">
    <location>
        <begin position="104"/>
        <end position="127"/>
    </location>
</feature>
<evidence type="ECO:0000256" key="7">
    <source>
        <dbReference type="RuleBase" id="RU363032"/>
    </source>
</evidence>
<evidence type="ECO:0000313" key="10">
    <source>
        <dbReference type="Proteomes" id="UP000254051"/>
    </source>
</evidence>
<comment type="similarity">
    <text evidence="7">Belongs to the binding-protein-dependent transport system permease family.</text>
</comment>
<keyword evidence="5 7" id="KW-1133">Transmembrane helix</keyword>